<gene>
    <name evidence="1" type="ORF">Nepgr_023087</name>
</gene>
<dbReference type="EMBL" id="BSYO01000023">
    <property type="protein sequence ID" value="GMH21245.1"/>
    <property type="molecule type" value="Genomic_DNA"/>
</dbReference>
<name>A0AAD3T0M5_NEPGR</name>
<organism evidence="1 2">
    <name type="scientific">Nepenthes gracilis</name>
    <name type="common">Slender pitcher plant</name>
    <dbReference type="NCBI Taxonomy" id="150966"/>
    <lineage>
        <taxon>Eukaryota</taxon>
        <taxon>Viridiplantae</taxon>
        <taxon>Streptophyta</taxon>
        <taxon>Embryophyta</taxon>
        <taxon>Tracheophyta</taxon>
        <taxon>Spermatophyta</taxon>
        <taxon>Magnoliopsida</taxon>
        <taxon>eudicotyledons</taxon>
        <taxon>Gunneridae</taxon>
        <taxon>Pentapetalae</taxon>
        <taxon>Caryophyllales</taxon>
        <taxon>Nepenthaceae</taxon>
        <taxon>Nepenthes</taxon>
    </lineage>
</organism>
<evidence type="ECO:0000313" key="1">
    <source>
        <dbReference type="EMBL" id="GMH21245.1"/>
    </source>
</evidence>
<protein>
    <submittedName>
        <fullName evidence="1">Uncharacterized protein</fullName>
    </submittedName>
</protein>
<keyword evidence="2" id="KW-1185">Reference proteome</keyword>
<comment type="caution">
    <text evidence="1">The sequence shown here is derived from an EMBL/GenBank/DDBJ whole genome shotgun (WGS) entry which is preliminary data.</text>
</comment>
<sequence length="144" mass="16146">MWTKAAAPALHNSKTAVRDSWHQHVNNQHSHTTPTAHSSKRGKPDHLTYRLAINSIDHQYSSKIQGTNSSLHHHNPRIMHTASEGQNQQESFAPAATDHNPIPAKQQLYQATFGSGSHGIIQRPWSTHIKSNDQIVLTYQDQPI</sequence>
<dbReference type="AlphaFoldDB" id="A0AAD3T0M5"/>
<dbReference type="Proteomes" id="UP001279734">
    <property type="component" value="Unassembled WGS sequence"/>
</dbReference>
<evidence type="ECO:0000313" key="2">
    <source>
        <dbReference type="Proteomes" id="UP001279734"/>
    </source>
</evidence>
<accession>A0AAD3T0M5</accession>
<reference evidence="1" key="1">
    <citation type="submission" date="2023-05" db="EMBL/GenBank/DDBJ databases">
        <title>Nepenthes gracilis genome sequencing.</title>
        <authorList>
            <person name="Fukushima K."/>
        </authorList>
    </citation>
    <scope>NUCLEOTIDE SEQUENCE</scope>
    <source>
        <strain evidence="1">SING2019-196</strain>
    </source>
</reference>
<proteinExistence type="predicted"/>